<accession>A0A9Q4H829</accession>
<dbReference type="AlphaFoldDB" id="A0A9Q4H829"/>
<proteinExistence type="predicted"/>
<dbReference type="Proteomes" id="UP001077788">
    <property type="component" value="Unassembled WGS sequence"/>
</dbReference>
<reference evidence="1" key="2">
    <citation type="submission" date="2022-12" db="EMBL/GenBank/DDBJ databases">
        <authorList>
            <person name="Kardos G."/>
            <person name="Sarkozi R."/>
            <person name="Laczko L."/>
            <person name="Marton S."/>
            <person name="Makrai L."/>
            <person name="Banyai K."/>
            <person name="Fodor L."/>
        </authorList>
    </citation>
    <scope>NUCLEOTIDE SEQUENCE</scope>
    <source>
        <strain evidence="1">84/14</strain>
    </source>
</reference>
<dbReference type="EMBL" id="JAPQFC010001108">
    <property type="protein sequence ID" value="MCY6525014.1"/>
    <property type="molecule type" value="Genomic_DNA"/>
</dbReference>
<organism evidence="1 2">
    <name type="scientific">Actinobacillus pleuropneumoniae</name>
    <name type="common">Haemophilus pleuropneumoniae</name>
    <dbReference type="NCBI Taxonomy" id="715"/>
    <lineage>
        <taxon>Bacteria</taxon>
        <taxon>Pseudomonadati</taxon>
        <taxon>Pseudomonadota</taxon>
        <taxon>Gammaproteobacteria</taxon>
        <taxon>Pasteurellales</taxon>
        <taxon>Pasteurellaceae</taxon>
        <taxon>Actinobacillus</taxon>
    </lineage>
</organism>
<comment type="caution">
    <text evidence="1">The sequence shown here is derived from an EMBL/GenBank/DDBJ whole genome shotgun (WGS) entry which is preliminary data.</text>
</comment>
<name>A0A9Q4H829_ACTPL</name>
<evidence type="ECO:0000313" key="2">
    <source>
        <dbReference type="Proteomes" id="UP001077788"/>
    </source>
</evidence>
<reference evidence="1" key="1">
    <citation type="journal article" date="2021" name="Vet Sci">
        <title>O-Serogroups and Pathovirotypes of Escherichia coli Isolated from Post-Weaning Piglets Showing Diarrhoea and/or Oedema in South Korea.</title>
        <authorList>
            <person name="Byun J.W."/>
            <person name="Moon B.Y."/>
            <person name="Do K.H."/>
            <person name="Lee K."/>
            <person name="Lee H.Y."/>
            <person name="Kim W.I."/>
            <person name="So B."/>
            <person name="Lee W.K."/>
        </authorList>
    </citation>
    <scope>NUCLEOTIDE SEQUENCE</scope>
    <source>
        <strain evidence="1">84/14</strain>
    </source>
</reference>
<evidence type="ECO:0000313" key="1">
    <source>
        <dbReference type="EMBL" id="MCY6525014.1"/>
    </source>
</evidence>
<protein>
    <submittedName>
        <fullName evidence="1">Uncharacterized protein</fullName>
    </submittedName>
</protein>
<feature type="non-terminal residue" evidence="1">
    <location>
        <position position="1"/>
    </location>
</feature>
<dbReference type="RefSeq" id="WP_267992314.1">
    <property type="nucleotide sequence ID" value="NZ_JAPQFC010001108.1"/>
</dbReference>
<gene>
    <name evidence="1" type="ORF">OYG11_12495</name>
</gene>
<sequence length="72" mass="7970">PLSLSLSLSQIFCIAQLVQSYFKRVEVLGSNLHFVGAYFFISAHSRTLPATSTFYFQKAITSSSGSHFFESA</sequence>